<comment type="caution">
    <text evidence="1">The sequence shown here is derived from an EMBL/GenBank/DDBJ whole genome shotgun (WGS) entry which is preliminary data.</text>
</comment>
<evidence type="ECO:0000313" key="1">
    <source>
        <dbReference type="EMBL" id="TMS03501.1"/>
    </source>
</evidence>
<sequence length="180" mass="19562">MAAIGLVQMLIEAAEYLERREREAEHGYASMPPFISSRERENLKRKSKSKKNTSSSALWKSYSDLAILVEQANGVFPRSPPCVVFQANAVDSVTPTSGLPAADDKPTAHPAAQNKHFYTHSEGESDVHTPTRSQAARTHSTEAGARGVCYVTVKWGGQVVANTHRTLATAETANLELRVG</sequence>
<dbReference type="Proteomes" id="UP000793456">
    <property type="component" value="Chromosome XXII"/>
</dbReference>
<dbReference type="EMBL" id="CM011695">
    <property type="protein sequence ID" value="TMS03501.1"/>
    <property type="molecule type" value="Genomic_DNA"/>
</dbReference>
<evidence type="ECO:0000313" key="2">
    <source>
        <dbReference type="Proteomes" id="UP000793456"/>
    </source>
</evidence>
<gene>
    <name evidence="1" type="ORF">E3U43_000390</name>
</gene>
<name>A0ACD3Q8I6_LARCR</name>
<protein>
    <submittedName>
        <fullName evidence="1">Uncharacterized protein</fullName>
    </submittedName>
</protein>
<keyword evidence="2" id="KW-1185">Reference proteome</keyword>
<organism evidence="1 2">
    <name type="scientific">Larimichthys crocea</name>
    <name type="common">Large yellow croaker</name>
    <name type="synonym">Pseudosciaena crocea</name>
    <dbReference type="NCBI Taxonomy" id="215358"/>
    <lineage>
        <taxon>Eukaryota</taxon>
        <taxon>Metazoa</taxon>
        <taxon>Chordata</taxon>
        <taxon>Craniata</taxon>
        <taxon>Vertebrata</taxon>
        <taxon>Euteleostomi</taxon>
        <taxon>Actinopterygii</taxon>
        <taxon>Neopterygii</taxon>
        <taxon>Teleostei</taxon>
        <taxon>Neoteleostei</taxon>
        <taxon>Acanthomorphata</taxon>
        <taxon>Eupercaria</taxon>
        <taxon>Sciaenidae</taxon>
        <taxon>Larimichthys</taxon>
    </lineage>
</organism>
<reference evidence="1" key="1">
    <citation type="submission" date="2018-11" db="EMBL/GenBank/DDBJ databases">
        <title>The sequence and de novo assembly of Larimichthys crocea genome using PacBio and Hi-C technologies.</title>
        <authorList>
            <person name="Xu P."/>
            <person name="Chen B."/>
            <person name="Zhou Z."/>
            <person name="Ke Q."/>
            <person name="Wu Y."/>
            <person name="Bai H."/>
            <person name="Pu F."/>
        </authorList>
    </citation>
    <scope>NUCLEOTIDE SEQUENCE</scope>
    <source>
        <tissue evidence="1">Muscle</tissue>
    </source>
</reference>
<proteinExistence type="predicted"/>
<accession>A0ACD3Q8I6</accession>